<protein>
    <recommendedName>
        <fullName evidence="3">Prevent-host-death family protein</fullName>
    </recommendedName>
</protein>
<accession>A0ABN2P1M1</accession>
<sequence length="81" mass="8335">MITGDHVRELLRSGAERPVLVILEGRALVVPAAELRAGAHAGAYEVIARDGLPAGLGPDTPGRELDELASRLDAAVAEQGG</sequence>
<evidence type="ECO:0000313" key="2">
    <source>
        <dbReference type="Proteomes" id="UP001501303"/>
    </source>
</evidence>
<keyword evidence="2" id="KW-1185">Reference proteome</keyword>
<name>A0ABN2P1M1_9ACTN</name>
<organism evidence="1 2">
    <name type="scientific">Streptomyces sodiiphilus</name>
    <dbReference type="NCBI Taxonomy" id="226217"/>
    <lineage>
        <taxon>Bacteria</taxon>
        <taxon>Bacillati</taxon>
        <taxon>Actinomycetota</taxon>
        <taxon>Actinomycetes</taxon>
        <taxon>Kitasatosporales</taxon>
        <taxon>Streptomycetaceae</taxon>
        <taxon>Streptomyces</taxon>
    </lineage>
</organism>
<evidence type="ECO:0000313" key="1">
    <source>
        <dbReference type="EMBL" id="GAA1909853.1"/>
    </source>
</evidence>
<dbReference type="EMBL" id="BAAAMJ010000016">
    <property type="protein sequence ID" value="GAA1909853.1"/>
    <property type="molecule type" value="Genomic_DNA"/>
</dbReference>
<gene>
    <name evidence="1" type="ORF">GCM10009716_19640</name>
</gene>
<dbReference type="RefSeq" id="WP_344260509.1">
    <property type="nucleotide sequence ID" value="NZ_BAAAMJ010000016.1"/>
</dbReference>
<evidence type="ECO:0008006" key="3">
    <source>
        <dbReference type="Google" id="ProtNLM"/>
    </source>
</evidence>
<reference evidence="1 2" key="1">
    <citation type="journal article" date="2019" name="Int. J. Syst. Evol. Microbiol.">
        <title>The Global Catalogue of Microorganisms (GCM) 10K type strain sequencing project: providing services to taxonomists for standard genome sequencing and annotation.</title>
        <authorList>
            <consortium name="The Broad Institute Genomics Platform"/>
            <consortium name="The Broad Institute Genome Sequencing Center for Infectious Disease"/>
            <person name="Wu L."/>
            <person name="Ma J."/>
        </authorList>
    </citation>
    <scope>NUCLEOTIDE SEQUENCE [LARGE SCALE GENOMIC DNA]</scope>
    <source>
        <strain evidence="1 2">JCM 13581</strain>
    </source>
</reference>
<dbReference type="Proteomes" id="UP001501303">
    <property type="component" value="Unassembled WGS sequence"/>
</dbReference>
<comment type="caution">
    <text evidence="1">The sequence shown here is derived from an EMBL/GenBank/DDBJ whole genome shotgun (WGS) entry which is preliminary data.</text>
</comment>
<proteinExistence type="predicted"/>